<organism evidence="3 4">
    <name type="scientific">Qipengyuania citrea LAMA 915</name>
    <dbReference type="NCBI Taxonomy" id="1306953"/>
    <lineage>
        <taxon>Bacteria</taxon>
        <taxon>Pseudomonadati</taxon>
        <taxon>Pseudomonadota</taxon>
        <taxon>Alphaproteobacteria</taxon>
        <taxon>Sphingomonadales</taxon>
        <taxon>Erythrobacteraceae</taxon>
        <taxon>Qipengyuania</taxon>
    </lineage>
</organism>
<feature type="signal peptide" evidence="2">
    <location>
        <begin position="1"/>
        <end position="21"/>
    </location>
</feature>
<name>A0A0L1KF53_9SPHN</name>
<protein>
    <submittedName>
        <fullName evidence="3">Uncharacterized protein</fullName>
    </submittedName>
</protein>
<feature type="region of interest" description="Disordered" evidence="1">
    <location>
        <begin position="26"/>
        <end position="92"/>
    </location>
</feature>
<evidence type="ECO:0000256" key="1">
    <source>
        <dbReference type="SAM" id="MobiDB-lite"/>
    </source>
</evidence>
<gene>
    <name evidence="3" type="ORF">J121_273</name>
</gene>
<dbReference type="RefSeq" id="WP_050599926.1">
    <property type="nucleotide sequence ID" value="NZ_JYNE01000022.1"/>
</dbReference>
<keyword evidence="2" id="KW-0732">Signal</keyword>
<proteinExistence type="predicted"/>
<dbReference type="Proteomes" id="UP000037446">
    <property type="component" value="Unassembled WGS sequence"/>
</dbReference>
<accession>A0A0L1KF53</accession>
<sequence>MKSAWLAGGAALALSSAMVLAQDAPVDLLPPGFDEPAPAPTPTPTPRATQAPAAPGPAAAPRDPGEAGASQPGEVVQPLPTQPAPVGGTDLDLADLPTLEELEAMSTDELDELLGLKPKFDIPPAARRSMEQVGILGQREGGLPAASLARQPAALVRAVLAGTTRPMVSRWGHILLRRALASRLATPEGMDPVEFATLRIRALNALGEHVVARAVVQDIDTANYSPALTDAAVEAYIGSADIIGACPAVRLVDTQRDDAEWQMLAGICNAYAGEATRAQNDLRRLLSRTEDDRIDVLLAQRVAGSAGRGRRAVTIEWDGIAGLTPWRFALANALGEPVPDELLGDAEPDLLRTAALTPALTPLQRARAADIAAASGILSSAAMVDLYSQIFAEEGAEGDAAVTASRLREAYVGTDPLQRLAAIRDIWGGGGEFSYGRVVLTAYAAARLPIDDALADDADGLVAAMLAAGLDRDAMRWAGVVDDGSVGWAMLALADPDGSAMVSDGELDGFVDDDDSPRQHKSRMLLAGLAGLGRVADAEIVEYGERLGIDLAAQTRWTRMIERAAEVDNPALVAMLAGLGMQGSGWDRMTARHLFHIVSALRRVGLEAEARMIAAEAVARA</sequence>
<evidence type="ECO:0000256" key="2">
    <source>
        <dbReference type="SAM" id="SignalP"/>
    </source>
</evidence>
<dbReference type="AlphaFoldDB" id="A0A0L1KF53"/>
<reference evidence="3" key="1">
    <citation type="submission" date="2015-02" db="EMBL/GenBank/DDBJ databases">
        <authorList>
            <person name="Chooi Y.-H."/>
        </authorList>
    </citation>
    <scope>NUCLEOTIDE SEQUENCE [LARGE SCALE GENOMIC DNA]</scope>
    <source>
        <strain evidence="3">LAMA 915</strain>
    </source>
</reference>
<evidence type="ECO:0000313" key="4">
    <source>
        <dbReference type="Proteomes" id="UP000037446"/>
    </source>
</evidence>
<dbReference type="STRING" id="1306953.J121_273"/>
<dbReference type="EMBL" id="JYNE01000022">
    <property type="protein sequence ID" value="KNH02494.1"/>
    <property type="molecule type" value="Genomic_DNA"/>
</dbReference>
<feature type="chain" id="PRO_5005554405" evidence="2">
    <location>
        <begin position="22"/>
        <end position="621"/>
    </location>
</feature>
<feature type="compositionally biased region" description="Low complexity" evidence="1">
    <location>
        <begin position="46"/>
        <end position="69"/>
    </location>
</feature>
<evidence type="ECO:0000313" key="3">
    <source>
        <dbReference type="EMBL" id="KNH02494.1"/>
    </source>
</evidence>
<comment type="caution">
    <text evidence="3">The sequence shown here is derived from an EMBL/GenBank/DDBJ whole genome shotgun (WGS) entry which is preliminary data.</text>
</comment>
<dbReference type="PATRIC" id="fig|1306953.7.peg.276"/>